<reference evidence="1" key="1">
    <citation type="journal article" date="2020" name="Stud. Mycol.">
        <title>101 Dothideomycetes genomes: a test case for predicting lifestyles and emergence of pathogens.</title>
        <authorList>
            <person name="Haridas S."/>
            <person name="Albert R."/>
            <person name="Binder M."/>
            <person name="Bloem J."/>
            <person name="Labutti K."/>
            <person name="Salamov A."/>
            <person name="Andreopoulos B."/>
            <person name="Baker S."/>
            <person name="Barry K."/>
            <person name="Bills G."/>
            <person name="Bluhm B."/>
            <person name="Cannon C."/>
            <person name="Castanera R."/>
            <person name="Culley D."/>
            <person name="Daum C."/>
            <person name="Ezra D."/>
            <person name="Gonzalez J."/>
            <person name="Henrissat B."/>
            <person name="Kuo A."/>
            <person name="Liang C."/>
            <person name="Lipzen A."/>
            <person name="Lutzoni F."/>
            <person name="Magnuson J."/>
            <person name="Mondo S."/>
            <person name="Nolan M."/>
            <person name="Ohm R."/>
            <person name="Pangilinan J."/>
            <person name="Park H.-J."/>
            <person name="Ramirez L."/>
            <person name="Alfaro M."/>
            <person name="Sun H."/>
            <person name="Tritt A."/>
            <person name="Yoshinaga Y."/>
            <person name="Zwiers L.-H."/>
            <person name="Turgeon B."/>
            <person name="Goodwin S."/>
            <person name="Spatafora J."/>
            <person name="Crous P."/>
            <person name="Grigoriev I."/>
        </authorList>
    </citation>
    <scope>NUCLEOTIDE SEQUENCE</scope>
    <source>
        <strain evidence="1">CBS 175.79</strain>
    </source>
</reference>
<dbReference type="RefSeq" id="XP_033377162.1">
    <property type="nucleotide sequence ID" value="XM_033526303.1"/>
</dbReference>
<dbReference type="AlphaFoldDB" id="A0A6A5X7B0"/>
<gene>
    <name evidence="1" type="ORF">BU24DRAFT_415561</name>
</gene>
<name>A0A6A5X7B0_9PLEO</name>
<evidence type="ECO:0000313" key="1">
    <source>
        <dbReference type="EMBL" id="KAF2008823.1"/>
    </source>
</evidence>
<keyword evidence="2" id="KW-1185">Reference proteome</keyword>
<proteinExistence type="predicted"/>
<dbReference type="EMBL" id="ML978081">
    <property type="protein sequence ID" value="KAF2008823.1"/>
    <property type="molecule type" value="Genomic_DNA"/>
</dbReference>
<dbReference type="Proteomes" id="UP000799778">
    <property type="component" value="Unassembled WGS sequence"/>
</dbReference>
<dbReference type="GeneID" id="54283700"/>
<evidence type="ECO:0000313" key="2">
    <source>
        <dbReference type="Proteomes" id="UP000799778"/>
    </source>
</evidence>
<accession>A0A6A5X7B0</accession>
<sequence>MAATAQLLKCMHTVKHLDVNHSCIICNTILPIWQAYADDCGIKTNVGHYPKDPSADPDEKCSLHAFNLPGHMMKQLPLDLDFLRNVPDDHTFAVDLDKGQIGEAYHILFCCLLLKHSPKINIRVNFAAGDDEMRDLFQWYHITVSPAQSANAGSTSKGEATRIIAAAFRASNNPDSQDITKFLSHNQEDLFDQLRSHVNSEIFPYIVKKGKEKPMNLAPEHFWPSYAADCWLKEYFRITAQAQLPEATSVERIAVIHVRRNALTPVGRIMDPKCLEYVANSISSVNRMCVALNGIYARRFTHVILYGDFTEAEGAKMVADVKKQQHRNTPVQVQFIGSPWKVPDTAPAGSNTELRDLRARFRDVNFDHLPVQVKVLSIWSTLSQKYGDKLCVIGHRSGFVEGAGLLGIPIFYLNNERKKIGTTEELPGAFLWSPMKNPEHDRLRELSDTMNTFIPVEVLLEPEGAAAKTQKVLQVDPKYLGELKAALFMYMCCERVAKTNSEGSTGATPGWKSRVFMMHDKCKEKHLGIDAHEPGVACRDDQHYTKESAYQTGQEWLRRRYNFATRFRDGSELPFVRLTPWVGLEDWTKG</sequence>
<organism evidence="1 2">
    <name type="scientific">Aaosphaeria arxii CBS 175.79</name>
    <dbReference type="NCBI Taxonomy" id="1450172"/>
    <lineage>
        <taxon>Eukaryota</taxon>
        <taxon>Fungi</taxon>
        <taxon>Dikarya</taxon>
        <taxon>Ascomycota</taxon>
        <taxon>Pezizomycotina</taxon>
        <taxon>Dothideomycetes</taxon>
        <taxon>Pleosporomycetidae</taxon>
        <taxon>Pleosporales</taxon>
        <taxon>Pleosporales incertae sedis</taxon>
        <taxon>Aaosphaeria</taxon>
    </lineage>
</organism>
<dbReference type="OrthoDB" id="3946475at2759"/>
<protein>
    <submittedName>
        <fullName evidence="1">Uncharacterized protein</fullName>
    </submittedName>
</protein>